<evidence type="ECO:0000313" key="2">
    <source>
        <dbReference type="Proteomes" id="UP000242877"/>
    </source>
</evidence>
<dbReference type="EMBL" id="AZGZ01000013">
    <property type="protein sequence ID" value="KZZ91593.1"/>
    <property type="molecule type" value="Genomic_DNA"/>
</dbReference>
<sequence>MTARMAHTADDNRKLPKYVTINYMKRDRAEEIIISLDDRLKRMIVEKTWDGDLTQPRLILSHRLPVAFESKTEQEYCYLAYVGAKPSDVPCDECREPWHPGCYFNAIWPPTGSCMSCIRAGESSKCSLSVEIRPNASSGPPLVNAQLLPAARLSDPLTWWINDGLRIFEREGQTESGRKRLQLASEALSKLCELQLLNDEDNQN</sequence>
<reference evidence="1 2" key="1">
    <citation type="journal article" date="2016" name="Genome Biol. Evol.">
        <title>Divergent and convergent evolution of fungal pathogenicity.</title>
        <authorList>
            <person name="Shang Y."/>
            <person name="Xiao G."/>
            <person name="Zheng P."/>
            <person name="Cen K."/>
            <person name="Zhan S."/>
            <person name="Wang C."/>
        </authorList>
    </citation>
    <scope>NUCLEOTIDE SEQUENCE [LARGE SCALE GENOMIC DNA]</scope>
    <source>
        <strain evidence="1 2">ARSEF 7405</strain>
    </source>
</reference>
<dbReference type="Proteomes" id="UP000242877">
    <property type="component" value="Unassembled WGS sequence"/>
</dbReference>
<accession>A0A162ICS1</accession>
<gene>
    <name evidence="1" type="ORF">AAP_03299</name>
</gene>
<proteinExistence type="predicted"/>
<evidence type="ECO:0000313" key="1">
    <source>
        <dbReference type="EMBL" id="KZZ91593.1"/>
    </source>
</evidence>
<keyword evidence="2" id="KW-1185">Reference proteome</keyword>
<dbReference type="VEuPathDB" id="FungiDB:AAP_03299"/>
<name>A0A162ICS1_9EURO</name>
<comment type="caution">
    <text evidence="1">The sequence shown here is derived from an EMBL/GenBank/DDBJ whole genome shotgun (WGS) entry which is preliminary data.</text>
</comment>
<organism evidence="1 2">
    <name type="scientific">Ascosphaera apis ARSEF 7405</name>
    <dbReference type="NCBI Taxonomy" id="392613"/>
    <lineage>
        <taxon>Eukaryota</taxon>
        <taxon>Fungi</taxon>
        <taxon>Dikarya</taxon>
        <taxon>Ascomycota</taxon>
        <taxon>Pezizomycotina</taxon>
        <taxon>Eurotiomycetes</taxon>
        <taxon>Eurotiomycetidae</taxon>
        <taxon>Onygenales</taxon>
        <taxon>Ascosphaeraceae</taxon>
        <taxon>Ascosphaera</taxon>
    </lineage>
</organism>
<protein>
    <submittedName>
        <fullName evidence="1">Uncharacterized protein</fullName>
    </submittedName>
</protein>
<dbReference type="AlphaFoldDB" id="A0A162ICS1"/>